<feature type="transmembrane region" description="Helical" evidence="1">
    <location>
        <begin position="154"/>
        <end position="172"/>
    </location>
</feature>
<feature type="transmembrane region" description="Helical" evidence="1">
    <location>
        <begin position="192"/>
        <end position="210"/>
    </location>
</feature>
<keyword evidence="1" id="KW-1133">Transmembrane helix</keyword>
<dbReference type="RefSeq" id="WP_344653302.1">
    <property type="nucleotide sequence ID" value="NZ_BAAAGX010000032.1"/>
</dbReference>
<feature type="transmembrane region" description="Helical" evidence="1">
    <location>
        <begin position="122"/>
        <end position="142"/>
    </location>
</feature>
<reference evidence="2 3" key="1">
    <citation type="journal article" date="2019" name="Int. J. Syst. Evol. Microbiol.">
        <title>The Global Catalogue of Microorganisms (GCM) 10K type strain sequencing project: providing services to taxonomists for standard genome sequencing and annotation.</title>
        <authorList>
            <consortium name="The Broad Institute Genomics Platform"/>
            <consortium name="The Broad Institute Genome Sequencing Center for Infectious Disease"/>
            <person name="Wu L."/>
            <person name="Ma J."/>
        </authorList>
    </citation>
    <scope>NUCLEOTIDE SEQUENCE [LARGE SCALE GENOMIC DNA]</scope>
    <source>
        <strain evidence="2 3">JCM 10425</strain>
    </source>
</reference>
<feature type="transmembrane region" description="Helical" evidence="1">
    <location>
        <begin position="270"/>
        <end position="292"/>
    </location>
</feature>
<comment type="caution">
    <text evidence="2">The sequence shown here is derived from an EMBL/GenBank/DDBJ whole genome shotgun (WGS) entry which is preliminary data.</text>
</comment>
<dbReference type="InterPro" id="IPR007820">
    <property type="entry name" value="AbrB_fam"/>
</dbReference>
<evidence type="ECO:0000256" key="1">
    <source>
        <dbReference type="SAM" id="Phobius"/>
    </source>
</evidence>
<feature type="transmembrane region" description="Helical" evidence="1">
    <location>
        <begin position="217"/>
        <end position="235"/>
    </location>
</feature>
<dbReference type="Proteomes" id="UP001500967">
    <property type="component" value="Unassembled WGS sequence"/>
</dbReference>
<keyword evidence="3" id="KW-1185">Reference proteome</keyword>
<evidence type="ECO:0000313" key="2">
    <source>
        <dbReference type="EMBL" id="GAA0273145.1"/>
    </source>
</evidence>
<dbReference type="PANTHER" id="PTHR38457:SF1">
    <property type="entry name" value="REGULATOR ABRB-RELATED"/>
    <property type="match status" value="1"/>
</dbReference>
<accession>A0ABN0V3F2</accession>
<organism evidence="2 3">
    <name type="scientific">Cryptosporangium japonicum</name>
    <dbReference type="NCBI Taxonomy" id="80872"/>
    <lineage>
        <taxon>Bacteria</taxon>
        <taxon>Bacillati</taxon>
        <taxon>Actinomycetota</taxon>
        <taxon>Actinomycetes</taxon>
        <taxon>Cryptosporangiales</taxon>
        <taxon>Cryptosporangiaceae</taxon>
        <taxon>Cryptosporangium</taxon>
    </lineage>
</organism>
<evidence type="ECO:0000313" key="3">
    <source>
        <dbReference type="Proteomes" id="UP001500967"/>
    </source>
</evidence>
<dbReference type="PIRSF" id="PIRSF038991">
    <property type="entry name" value="Protein_AbrB"/>
    <property type="match status" value="1"/>
</dbReference>
<protein>
    <submittedName>
        <fullName evidence="2">AbrB family transcriptional regulator</fullName>
    </submittedName>
</protein>
<sequence>MVWIPIAAAVPLLAFALDAVGLPSATLFAALLVGVVVSVRPFAGRFARSRAEAADADRARVRLPESANRLAQACVGVLIGALVQPSALGSLASDWLVVLAATVATLLVSLAAGALLGLHRDVGAVTGSFALVAGGASGLTAISKDLGADQRVVAVVQYLRVLVIVVSMPIVAGTLPAGEGTGAELAPGHGNLLFTVLCAAVGVVLARLLPRVPALSLLGPMVLSAVLTVTGVAHGATAPAAVEQVAYAIIGLQVGLSFTRESLRSVRRVLPLAITLVLVLIVATAAVGIPLLSLAGASPLDGYLATTPGGLYAVLATATSTGADTTLILTVQILRLLVMLLLAPLIATLLSKRMRHPR</sequence>
<proteinExistence type="predicted"/>
<dbReference type="PANTHER" id="PTHR38457">
    <property type="entry name" value="REGULATOR ABRB-RELATED"/>
    <property type="match status" value="1"/>
</dbReference>
<dbReference type="EMBL" id="BAAAGX010000032">
    <property type="protein sequence ID" value="GAA0273145.1"/>
    <property type="molecule type" value="Genomic_DNA"/>
</dbReference>
<feature type="transmembrane region" description="Helical" evidence="1">
    <location>
        <begin position="327"/>
        <end position="350"/>
    </location>
</feature>
<dbReference type="InterPro" id="IPR017516">
    <property type="entry name" value="AbrB_dup"/>
</dbReference>
<dbReference type="NCBIfam" id="TIGR03082">
    <property type="entry name" value="Gneg_AbrB_dup"/>
    <property type="match status" value="1"/>
</dbReference>
<keyword evidence="1" id="KW-0812">Transmembrane</keyword>
<keyword evidence="1" id="KW-0472">Membrane</keyword>
<name>A0ABN0V3F2_9ACTN</name>
<dbReference type="Pfam" id="PF05145">
    <property type="entry name" value="AbrB"/>
    <property type="match status" value="1"/>
</dbReference>
<feature type="transmembrane region" description="Helical" evidence="1">
    <location>
        <begin position="95"/>
        <end position="116"/>
    </location>
</feature>
<feature type="transmembrane region" description="Helical" evidence="1">
    <location>
        <begin position="241"/>
        <end position="258"/>
    </location>
</feature>
<gene>
    <name evidence="2" type="ORF">GCM10009539_70720</name>
</gene>